<protein>
    <submittedName>
        <fullName evidence="2">GntP family permease</fullName>
    </submittedName>
</protein>
<dbReference type="PANTHER" id="PTHR30354:SF25">
    <property type="entry name" value="INNER MEMBRANE PERMEASE YGBN"/>
    <property type="match status" value="1"/>
</dbReference>
<accession>A0A5C4X292</accession>
<dbReference type="EMBL" id="VDMQ01000004">
    <property type="protein sequence ID" value="TNM55342.1"/>
    <property type="molecule type" value="Genomic_DNA"/>
</dbReference>
<dbReference type="RefSeq" id="WP_139468473.1">
    <property type="nucleotide sequence ID" value="NZ_VDMQ01000004.1"/>
</dbReference>
<reference evidence="2 3" key="1">
    <citation type="submission" date="2019-06" db="EMBL/GenBank/DDBJ databases">
        <authorList>
            <person name="Mardanova A.M."/>
            <person name="Pudova D.S."/>
            <person name="Shagimardanova E.I."/>
            <person name="Gogoleva N.E."/>
            <person name="Lutfullin M.T."/>
            <person name="Hadieva G.F."/>
            <person name="Sharipova M.R."/>
        </authorList>
    </citation>
    <scope>NUCLEOTIDE SEQUENCE [LARGE SCALE GENOMIC DNA]</scope>
    <source>
        <strain evidence="2 3">MG-1</strain>
    </source>
</reference>
<dbReference type="AlphaFoldDB" id="A0A5C4X292"/>
<name>A0A5C4X292_9MICO</name>
<feature type="transmembrane region" description="Helical" evidence="1">
    <location>
        <begin position="12"/>
        <end position="31"/>
    </location>
</feature>
<feature type="transmembrane region" description="Helical" evidence="1">
    <location>
        <begin position="437"/>
        <end position="458"/>
    </location>
</feature>
<comment type="caution">
    <text evidence="2">The sequence shown here is derived from an EMBL/GenBank/DDBJ whole genome shotgun (WGS) entry which is preliminary data.</text>
</comment>
<sequence length="462" mass="47769">MEDWTQTLGTVPLLFIASGGVALILFLIIVVRLHAFVVLVLVSLLTAAIAGIPAEHIVPAMLDGFGSTLASVALVVSFGAILGRLLEASGGARVIAVRMVAVFGQKRAALALGASSLIMGIPMFADAGIVVMIPIVFAVARRMGGRSLLLYGISSAAAFSIMHVLVPPHPGPVMASEFFGANIGLVLVFGLLIALPVWYVSGYLWARLVNARYPMVIPTLFGALDDDQPQTPPRVGWVIFILVLPMMLILLNTGFDTLSSAGVVDDDTTWVKIVMVIGASPVALLISVLVAILVLGKFRGESGSALEKLVDGAFGPVASVILITGAGGMFGGVLRSSGIGDALYASLDGLGLPVVIAAYVISVALRVAQGSATVAIATTGGLLGTAVSAGNFNEIELVCIVLAAAAGSRFASHVNDSAFWLVGNLLKMDVKTTLKTWTVQSTIESLLSFAAVLLIYTISGGF</sequence>
<feature type="transmembrane region" description="Helical" evidence="1">
    <location>
        <begin position="66"/>
        <end position="87"/>
    </location>
</feature>
<dbReference type="GO" id="GO:0015128">
    <property type="term" value="F:gluconate transmembrane transporter activity"/>
    <property type="evidence" value="ECO:0007669"/>
    <property type="project" value="InterPro"/>
</dbReference>
<feature type="transmembrane region" description="Helical" evidence="1">
    <location>
        <begin position="235"/>
        <end position="253"/>
    </location>
</feature>
<feature type="transmembrane region" description="Helical" evidence="1">
    <location>
        <begin position="108"/>
        <end position="136"/>
    </location>
</feature>
<evidence type="ECO:0000313" key="3">
    <source>
        <dbReference type="Proteomes" id="UP000314223"/>
    </source>
</evidence>
<feature type="transmembrane region" description="Helical" evidence="1">
    <location>
        <begin position="350"/>
        <end position="368"/>
    </location>
</feature>
<feature type="transmembrane region" description="Helical" evidence="1">
    <location>
        <begin position="36"/>
        <end position="54"/>
    </location>
</feature>
<keyword evidence="1" id="KW-0472">Membrane</keyword>
<feature type="transmembrane region" description="Helical" evidence="1">
    <location>
        <begin position="308"/>
        <end position="330"/>
    </location>
</feature>
<keyword evidence="1" id="KW-0812">Transmembrane</keyword>
<keyword evidence="1" id="KW-1133">Transmembrane helix</keyword>
<dbReference type="PANTHER" id="PTHR30354">
    <property type="entry name" value="GNT FAMILY GLUCONATE TRANSPORTER"/>
    <property type="match status" value="1"/>
</dbReference>
<dbReference type="NCBIfam" id="TIGR00791">
    <property type="entry name" value="gntP"/>
    <property type="match status" value="1"/>
</dbReference>
<evidence type="ECO:0000256" key="1">
    <source>
        <dbReference type="SAM" id="Phobius"/>
    </source>
</evidence>
<dbReference type="InterPro" id="IPR003474">
    <property type="entry name" value="Glcn_transporter"/>
</dbReference>
<dbReference type="Proteomes" id="UP000314223">
    <property type="component" value="Unassembled WGS sequence"/>
</dbReference>
<gene>
    <name evidence="2" type="ORF">FHQ09_09085</name>
</gene>
<proteinExistence type="predicted"/>
<organism evidence="2 3">
    <name type="scientific">Brevibacterium sediminis</name>
    <dbReference type="NCBI Taxonomy" id="1857024"/>
    <lineage>
        <taxon>Bacteria</taxon>
        <taxon>Bacillati</taxon>
        <taxon>Actinomycetota</taxon>
        <taxon>Actinomycetes</taxon>
        <taxon>Micrococcales</taxon>
        <taxon>Brevibacteriaceae</taxon>
        <taxon>Brevibacterium</taxon>
    </lineage>
</organism>
<feature type="transmembrane region" description="Helical" evidence="1">
    <location>
        <begin position="148"/>
        <end position="166"/>
    </location>
</feature>
<evidence type="ECO:0000313" key="2">
    <source>
        <dbReference type="EMBL" id="TNM55342.1"/>
    </source>
</evidence>
<feature type="transmembrane region" description="Helical" evidence="1">
    <location>
        <begin position="273"/>
        <end position="296"/>
    </location>
</feature>
<feature type="transmembrane region" description="Helical" evidence="1">
    <location>
        <begin position="178"/>
        <end position="198"/>
    </location>
</feature>
<dbReference type="Pfam" id="PF02447">
    <property type="entry name" value="GntP_permease"/>
    <property type="match status" value="1"/>
</dbReference>
<dbReference type="PIRSF" id="PIRSF002746">
    <property type="entry name" value="Gluconate_transporter"/>
    <property type="match status" value="1"/>
</dbReference>
<dbReference type="GO" id="GO:0005886">
    <property type="term" value="C:plasma membrane"/>
    <property type="evidence" value="ECO:0007669"/>
    <property type="project" value="TreeGrafter"/>
</dbReference>